<feature type="transmembrane region" description="Helical" evidence="4">
    <location>
        <begin position="185"/>
        <end position="210"/>
    </location>
</feature>
<proteinExistence type="predicted"/>
<name>A0A412Y0W1_9BACE</name>
<evidence type="ECO:0000313" key="6">
    <source>
        <dbReference type="EMBL" id="RGV50967.1"/>
    </source>
</evidence>
<dbReference type="EMBL" id="QRZF01000013">
    <property type="protein sequence ID" value="RGV50967.1"/>
    <property type="molecule type" value="Genomic_DNA"/>
</dbReference>
<evidence type="ECO:0000256" key="1">
    <source>
        <dbReference type="ARBA" id="ARBA00022692"/>
    </source>
</evidence>
<dbReference type="PROSITE" id="PS50850">
    <property type="entry name" value="MFS"/>
    <property type="match status" value="1"/>
</dbReference>
<feature type="transmembrane region" description="Helical" evidence="4">
    <location>
        <begin position="336"/>
        <end position="360"/>
    </location>
</feature>
<reference evidence="6 7" key="1">
    <citation type="submission" date="2018-08" db="EMBL/GenBank/DDBJ databases">
        <title>A genome reference for cultivated species of the human gut microbiota.</title>
        <authorList>
            <person name="Zou Y."/>
            <person name="Xue W."/>
            <person name="Luo G."/>
        </authorList>
    </citation>
    <scope>NUCLEOTIDE SEQUENCE [LARGE SCALE GENOMIC DNA]</scope>
    <source>
        <strain evidence="6 7">AF14-32</strain>
    </source>
</reference>
<evidence type="ECO:0000256" key="4">
    <source>
        <dbReference type="SAM" id="Phobius"/>
    </source>
</evidence>
<protein>
    <submittedName>
        <fullName evidence="6">MFS transporter</fullName>
    </submittedName>
</protein>
<dbReference type="SUPFAM" id="SSF103473">
    <property type="entry name" value="MFS general substrate transporter"/>
    <property type="match status" value="1"/>
</dbReference>
<dbReference type="InterPro" id="IPR036259">
    <property type="entry name" value="MFS_trans_sf"/>
</dbReference>
<feature type="transmembrane region" description="Helical" evidence="4">
    <location>
        <begin position="222"/>
        <end position="241"/>
    </location>
</feature>
<evidence type="ECO:0000259" key="5">
    <source>
        <dbReference type="PROSITE" id="PS50850"/>
    </source>
</evidence>
<dbReference type="Proteomes" id="UP000283850">
    <property type="component" value="Unassembled WGS sequence"/>
</dbReference>
<evidence type="ECO:0000256" key="3">
    <source>
        <dbReference type="ARBA" id="ARBA00023136"/>
    </source>
</evidence>
<accession>A0A412Y0W1</accession>
<evidence type="ECO:0000256" key="2">
    <source>
        <dbReference type="ARBA" id="ARBA00022989"/>
    </source>
</evidence>
<feature type="transmembrane region" description="Helical" evidence="4">
    <location>
        <begin position="248"/>
        <end position="269"/>
    </location>
</feature>
<gene>
    <name evidence="6" type="ORF">DWW10_17350</name>
</gene>
<comment type="caution">
    <text evidence="6">The sequence shown here is derived from an EMBL/GenBank/DDBJ whole genome shotgun (WGS) entry which is preliminary data.</text>
</comment>
<dbReference type="InterPro" id="IPR050327">
    <property type="entry name" value="Proton-linked_MCT"/>
</dbReference>
<feature type="transmembrane region" description="Helical" evidence="4">
    <location>
        <begin position="86"/>
        <end position="107"/>
    </location>
</feature>
<keyword evidence="3 4" id="KW-0472">Membrane</keyword>
<dbReference type="AlphaFoldDB" id="A0A412Y0W1"/>
<keyword evidence="2 4" id="KW-1133">Transmembrane helix</keyword>
<feature type="transmembrane region" description="Helical" evidence="4">
    <location>
        <begin position="275"/>
        <end position="296"/>
    </location>
</feature>
<dbReference type="Gene3D" id="1.20.1250.20">
    <property type="entry name" value="MFS general substrate transporter like domains"/>
    <property type="match status" value="2"/>
</dbReference>
<keyword evidence="1 4" id="KW-0812">Transmembrane</keyword>
<organism evidence="6 7">
    <name type="scientific">Bacteroides intestinalis</name>
    <dbReference type="NCBI Taxonomy" id="329854"/>
    <lineage>
        <taxon>Bacteria</taxon>
        <taxon>Pseudomonadati</taxon>
        <taxon>Bacteroidota</taxon>
        <taxon>Bacteroidia</taxon>
        <taxon>Bacteroidales</taxon>
        <taxon>Bacteroidaceae</taxon>
        <taxon>Bacteroides</taxon>
    </lineage>
</organism>
<dbReference type="Pfam" id="PF07690">
    <property type="entry name" value="MFS_1"/>
    <property type="match status" value="1"/>
</dbReference>
<feature type="transmembrane region" description="Helical" evidence="4">
    <location>
        <begin position="308"/>
        <end position="330"/>
    </location>
</feature>
<feature type="domain" description="Major facilitator superfamily (MFS) profile" evidence="5">
    <location>
        <begin position="181"/>
        <end position="364"/>
    </location>
</feature>
<dbReference type="InterPro" id="IPR011701">
    <property type="entry name" value="MFS"/>
</dbReference>
<sequence length="364" mass="39372">MRIIYVAEFSAFHADTLFRRETVGKIQCPCDPYSLFCDDSRHFHDDVAVQCRVAILCNGSRIRYNAGFFTLSRISHSAEPLVQNPYGVFIGICSAGSGIGGVLFNPLAGFLITEYGWRMTYLIFGIIIMVIVTPILGLLLRDYPEDKGLKPYGEAELSDTVPSRSDGKQSTGDGVEYAHAVRMPIFYGLIVFAFLMNATATLNVFVPTYMQEILFSVEQASFVASAVMVGVTVGKVLLGMINDRSTLYGILTTIGLGISGLVLLLMGHIGITLSIIGGFLFGWAYAGVTVQTPMLVRSVFGNKNYAQIYSNVSMAIAIGGAIAAGGWGLLADATSYGFIFIVGIVFLVLSGSIGLFALYIRRKT</sequence>
<dbReference type="GO" id="GO:0022857">
    <property type="term" value="F:transmembrane transporter activity"/>
    <property type="evidence" value="ECO:0007669"/>
    <property type="project" value="InterPro"/>
</dbReference>
<dbReference type="InterPro" id="IPR020846">
    <property type="entry name" value="MFS_dom"/>
</dbReference>
<dbReference type="PANTHER" id="PTHR11360">
    <property type="entry name" value="MONOCARBOXYLATE TRANSPORTER"/>
    <property type="match status" value="1"/>
</dbReference>
<evidence type="ECO:0000313" key="7">
    <source>
        <dbReference type="Proteomes" id="UP000283850"/>
    </source>
</evidence>
<feature type="transmembrane region" description="Helical" evidence="4">
    <location>
        <begin position="119"/>
        <end position="140"/>
    </location>
</feature>
<dbReference type="PANTHER" id="PTHR11360:SF284">
    <property type="entry name" value="EG:103B4.3 PROTEIN-RELATED"/>
    <property type="match status" value="1"/>
</dbReference>